<dbReference type="WBParaSite" id="PS1159_v2.g20064.t2">
    <property type="protein sequence ID" value="PS1159_v2.g20064.t2"/>
    <property type="gene ID" value="PS1159_v2.g20064"/>
</dbReference>
<organism evidence="1 2">
    <name type="scientific">Panagrolaimus sp. PS1159</name>
    <dbReference type="NCBI Taxonomy" id="55785"/>
    <lineage>
        <taxon>Eukaryota</taxon>
        <taxon>Metazoa</taxon>
        <taxon>Ecdysozoa</taxon>
        <taxon>Nematoda</taxon>
        <taxon>Chromadorea</taxon>
        <taxon>Rhabditida</taxon>
        <taxon>Tylenchina</taxon>
        <taxon>Panagrolaimomorpha</taxon>
        <taxon>Panagrolaimoidea</taxon>
        <taxon>Panagrolaimidae</taxon>
        <taxon>Panagrolaimus</taxon>
    </lineage>
</organism>
<accession>A0AC35FR68</accession>
<reference evidence="2" key="1">
    <citation type="submission" date="2022-11" db="UniProtKB">
        <authorList>
            <consortium name="WormBaseParasite"/>
        </authorList>
    </citation>
    <scope>IDENTIFICATION</scope>
</reference>
<evidence type="ECO:0000313" key="2">
    <source>
        <dbReference type="WBParaSite" id="PS1159_v2.g20064.t2"/>
    </source>
</evidence>
<proteinExistence type="predicted"/>
<protein>
    <submittedName>
        <fullName evidence="2">G-patch domain-containing protein</fullName>
    </submittedName>
</protein>
<dbReference type="Proteomes" id="UP000887580">
    <property type="component" value="Unplaced"/>
</dbReference>
<name>A0AC35FR68_9BILA</name>
<sequence length="1416" mass="160871">MEKTAITNLCSKYSNSLTFKDGNKKSWKKDDSSTTTNNSTLYLHIAAYENSTEVSTYELLNESLQKSQLIQTFVSQNSFEFSRQQSDRASDHEISQFRASQRLLSSNAASSDGRGNAFHRSSSNRKKDIGGSAASKMPTHADELLQSLLGEVQAAFGSDEVDVSALVSKSAKTSRIQLSPPKLFIEDAKEKEKREKREKQDKERHQSSSKLSPSTAPTNKPWLIEPMKKMPVVDDLPIGADFQLFHPKIKADQPKDSPSKKEKKKKKDKERSSKKKKSKEDEQKERLELVPRSLSMKNLPLSEPKSRKSIEDGEICDDGQNNGWMSLSAEKAKNLETTDDILKRKLEKAHKKKKKKDKEKEEDKNKDKEEKSSSGGKKHKSKKEKKDSSKDKAKETDDKNKKEKDKHRESKDRHQKDERNRDKHDKRERDRLKSTGSLVKPLSPKKDSSERSKILPTSWSKQLNNLLKDSNQEFSSSSKDHSESLRDKDKRRPDNDDSSSHHSKHFDERDRSHRNEQGSSHHRSRDNEKSEHYSIPKRRDRSRSRTPAVGRGRNFFRRTDAEWREHQIERIRKRNQSPVRIHKEDYMDKYGNIDKKKLMDVATRNVTKLAMCGALPKGYELLSTIKNKTVQQLVDLCQQLHDEDERARFDRPSSESEEDNDDRYCGGWENDNTFSHRDVKDPEKPRYEVIDGTPFLVKSEEEQRHEDSFLRVSYPVSSGMEHRQKELEPADDEIQPLALSTALARIKTNIPPAFMNSMQTEMFPLIEPLKPLPLPPPEPPSRAFTDFTASLSSSTGQNQDIISNMLGTTETLNRPIEISMPTDTQNKAISPVVPAKKPLMIRASFLKSGKKAAEEALKKILPGPEPVPPPDLSLLAKITSSNVESVSSNNASKTSEPIPLPYILPLDPIVPIVQEPSSETAKEVTHSDALSAILDRVDQLMTTGKINEMATVEKKDLNLLKTPEKLSENYVKIPGGGIIKEEPSDPSESRMKVVIEESDKKVEMDKAEDTHMEIVEETNAEQESLPSEVLNVTENESEEKKKKEKKDKKEKKEKKRKHHREEMEDGEIREKKPKHSLKVETSRKQFGPEIPDIVKKERPLPSAIANDFDYRSPLPFIKALTAPQLSIEALPAKGSLKAEWNDPRNPLVASIKDDDSLPLPFRIIPPTVQPLVKPEDLVFKTPRCITHPPRMINDLVSRRAKYSLILQQDPNDRYARRQIEDIDRDMSAWAESKNIPGRFTGRTGARVLSVDELAPSDPRYNSWARKLFPFDLFLTAPEHESEFGKKILESMGWQKGNGLGRQMNGTKEPLKLDIKADRRGLSTGNEKGSGKRETIQDVNGKNPVSLVMEYTSRHRLQPPTFTCIESGPSTARRFLWKVTIDGVEYQPSMPSTNKKAGKAQVCVVVLQSLGLIPPVL</sequence>
<evidence type="ECO:0000313" key="1">
    <source>
        <dbReference type="Proteomes" id="UP000887580"/>
    </source>
</evidence>